<reference evidence="3" key="1">
    <citation type="submission" date="2016-06" db="UniProtKB">
        <authorList>
            <consortium name="WormBaseParasite"/>
        </authorList>
    </citation>
    <scope>IDENTIFICATION</scope>
</reference>
<protein>
    <submittedName>
        <fullName evidence="3">Reverse transcriptase domain-containing protein</fullName>
    </submittedName>
</protein>
<dbReference type="AlphaFoldDB" id="A0A183TRJ4"/>
<dbReference type="WBParaSite" id="SSLN_0001981601-mRNA-1">
    <property type="protein sequence ID" value="SSLN_0001981601-mRNA-1"/>
    <property type="gene ID" value="SSLN_0001981601"/>
</dbReference>
<dbReference type="OrthoDB" id="425014at2759"/>
<reference evidence="1 2" key="2">
    <citation type="submission" date="2018-11" db="EMBL/GenBank/DDBJ databases">
        <authorList>
            <consortium name="Pathogen Informatics"/>
        </authorList>
    </citation>
    <scope>NUCLEOTIDE SEQUENCE [LARGE SCALE GENOMIC DNA]</scope>
    <source>
        <strain evidence="1 2">NST_G2</strain>
    </source>
</reference>
<dbReference type="EMBL" id="UYSU01046240">
    <property type="protein sequence ID" value="VDM05478.1"/>
    <property type="molecule type" value="Genomic_DNA"/>
</dbReference>
<gene>
    <name evidence="1" type="ORF">SSLN_LOCUS19092</name>
</gene>
<accession>A0A183TRJ4</accession>
<name>A0A183TRJ4_SCHSO</name>
<evidence type="ECO:0000313" key="1">
    <source>
        <dbReference type="EMBL" id="VDM05478.1"/>
    </source>
</evidence>
<organism evidence="3">
    <name type="scientific">Schistocephalus solidus</name>
    <name type="common">Tapeworm</name>
    <dbReference type="NCBI Taxonomy" id="70667"/>
    <lineage>
        <taxon>Eukaryota</taxon>
        <taxon>Metazoa</taxon>
        <taxon>Spiralia</taxon>
        <taxon>Lophotrochozoa</taxon>
        <taxon>Platyhelminthes</taxon>
        <taxon>Cestoda</taxon>
        <taxon>Eucestoda</taxon>
        <taxon>Diphyllobothriidea</taxon>
        <taxon>Diphyllobothriidae</taxon>
        <taxon>Schistocephalus</taxon>
    </lineage>
</organism>
<proteinExistence type="predicted"/>
<sequence length="157" mass="17208">MIAGVTDNRTVSETFTVTNDVKQDCLMAPTLFTLMLSVMSIDAYRDECPGILIVYTTDGHLSNCWCMQTPTRVSMTTVRDLLLSDECALNTALEEDIQRSMDLFTAGCANFGQNGGHAPTGAQPEIKFPGITANGSAKIVEEVEHQIPKANRTFNWL</sequence>
<evidence type="ECO:0000313" key="2">
    <source>
        <dbReference type="Proteomes" id="UP000275846"/>
    </source>
</evidence>
<evidence type="ECO:0000313" key="3">
    <source>
        <dbReference type="WBParaSite" id="SSLN_0001981601-mRNA-1"/>
    </source>
</evidence>
<keyword evidence="2" id="KW-1185">Reference proteome</keyword>
<dbReference type="Proteomes" id="UP000275846">
    <property type="component" value="Unassembled WGS sequence"/>
</dbReference>